<organism evidence="10">
    <name type="scientific">uncultured Thiotrichaceae bacterium</name>
    <dbReference type="NCBI Taxonomy" id="298394"/>
    <lineage>
        <taxon>Bacteria</taxon>
        <taxon>Pseudomonadati</taxon>
        <taxon>Pseudomonadota</taxon>
        <taxon>Gammaproteobacteria</taxon>
        <taxon>Thiotrichales</taxon>
        <taxon>Thiotrichaceae</taxon>
        <taxon>environmental samples</taxon>
    </lineage>
</organism>
<evidence type="ECO:0000256" key="5">
    <source>
        <dbReference type="ARBA" id="ARBA00022847"/>
    </source>
</evidence>
<evidence type="ECO:0000256" key="1">
    <source>
        <dbReference type="ARBA" id="ARBA00004651"/>
    </source>
</evidence>
<protein>
    <submittedName>
        <fullName evidence="10">Proton/glutamate symport protein @ Sodium/glutamate symport protein</fullName>
    </submittedName>
</protein>
<dbReference type="GO" id="GO:0005886">
    <property type="term" value="C:plasma membrane"/>
    <property type="evidence" value="ECO:0007669"/>
    <property type="project" value="UniProtKB-SubCell"/>
</dbReference>
<keyword evidence="8" id="KW-0325">Glycoprotein</keyword>
<dbReference type="Pfam" id="PF00375">
    <property type="entry name" value="SDF"/>
    <property type="match status" value="1"/>
</dbReference>
<dbReference type="FunFam" id="1.10.3860.10:FF:000001">
    <property type="entry name" value="C4-dicarboxylate transport protein"/>
    <property type="match status" value="1"/>
</dbReference>
<keyword evidence="4 9" id="KW-0812">Transmembrane</keyword>
<feature type="transmembrane region" description="Helical" evidence="9">
    <location>
        <begin position="353"/>
        <end position="370"/>
    </location>
</feature>
<evidence type="ECO:0000256" key="6">
    <source>
        <dbReference type="ARBA" id="ARBA00022989"/>
    </source>
</evidence>
<dbReference type="EMBL" id="CACVAY010000032">
    <property type="protein sequence ID" value="CAA6807009.1"/>
    <property type="molecule type" value="Genomic_DNA"/>
</dbReference>
<accession>A0A6S6SLE6</accession>
<dbReference type="AlphaFoldDB" id="A0A6S6SLE6"/>
<dbReference type="PRINTS" id="PR00173">
    <property type="entry name" value="EDTRNSPORT"/>
</dbReference>
<dbReference type="InterPro" id="IPR018107">
    <property type="entry name" value="Na-dicarboxylate_symporter_CS"/>
</dbReference>
<dbReference type="Gene3D" id="1.10.3860.10">
    <property type="entry name" value="Sodium:dicarboxylate symporter"/>
    <property type="match status" value="1"/>
</dbReference>
<feature type="transmembrane region" description="Helical" evidence="9">
    <location>
        <begin position="279"/>
        <end position="300"/>
    </location>
</feature>
<dbReference type="PROSITE" id="PS00714">
    <property type="entry name" value="NA_DICARBOXYL_SYMP_2"/>
    <property type="match status" value="1"/>
</dbReference>
<keyword evidence="6 9" id="KW-1133">Transmembrane helix</keyword>
<dbReference type="GO" id="GO:0006835">
    <property type="term" value="P:dicarboxylic acid transport"/>
    <property type="evidence" value="ECO:0007669"/>
    <property type="project" value="UniProtKB-ARBA"/>
</dbReference>
<dbReference type="PANTHER" id="PTHR11958">
    <property type="entry name" value="SODIUM/DICARBOXYLATE SYMPORTER-RELATED"/>
    <property type="match status" value="1"/>
</dbReference>
<feature type="transmembrane region" description="Helical" evidence="9">
    <location>
        <begin position="211"/>
        <end position="238"/>
    </location>
</feature>
<feature type="transmembrane region" description="Helical" evidence="9">
    <location>
        <begin position="320"/>
        <end position="341"/>
    </location>
</feature>
<evidence type="ECO:0000256" key="7">
    <source>
        <dbReference type="ARBA" id="ARBA00023136"/>
    </source>
</evidence>
<evidence type="ECO:0000256" key="4">
    <source>
        <dbReference type="ARBA" id="ARBA00022692"/>
    </source>
</evidence>
<dbReference type="InterPro" id="IPR036458">
    <property type="entry name" value="Na:dicarbo_symporter_sf"/>
</dbReference>
<keyword evidence="3" id="KW-1003">Cell membrane</keyword>
<evidence type="ECO:0000256" key="3">
    <source>
        <dbReference type="ARBA" id="ARBA00022475"/>
    </source>
</evidence>
<sequence length="446" mass="46861">MSSTKKGLDLQWQILIAIIAGITFGIVINMNLGANVTEGPIYAIKTFFAYGGDIFIRLLKMLIVPLVFASIYMAIAKIGSPQELGKLGGKTVAYYFLTTALAVLIGLIVVNLINPGQGIDRTALEALNITTEVPEAVSNQGVGERSAVLIIIDTFVNMIPKNPIESFAKGDILQIIFFAVFLGVVSNLVGRRSESMTAVIESLDSMMQKGVMLIMKIAPYAIFMLVAAIFMDLGFAALSALGKYAGTVILGLTIHAVIILPILVMVLGRYSPIKLAKAVAPALLTAWSTASSAATLPITMANLKNRAGVDGKVSNFVLPLGATINMDGTALYESVAVIFIAQLLGIDLTLGQQAIIFITASLAAVGAAAIPGAGLVTMGIVLTAVGLPLEGIGLILAIDRILDQFRTSINVWGDTTAAVVIGRSENAIDDSISPENPLQTNQITNG</sequence>
<feature type="transmembrane region" description="Helical" evidence="9">
    <location>
        <begin position="244"/>
        <end position="267"/>
    </location>
</feature>
<evidence type="ECO:0000256" key="8">
    <source>
        <dbReference type="ARBA" id="ARBA00023180"/>
    </source>
</evidence>
<comment type="subcellular location">
    <subcellularLocation>
        <location evidence="1">Cell membrane</location>
        <topology evidence="1">Multi-pass membrane protein</topology>
    </subcellularLocation>
</comment>
<dbReference type="InterPro" id="IPR050746">
    <property type="entry name" value="DAACS"/>
</dbReference>
<gene>
    <name evidence="10" type="ORF">HELGO_WM12258</name>
</gene>
<dbReference type="SUPFAM" id="SSF118215">
    <property type="entry name" value="Proton glutamate symport protein"/>
    <property type="match status" value="1"/>
</dbReference>
<keyword evidence="5" id="KW-0769">Symport</keyword>
<dbReference type="GO" id="GO:1902475">
    <property type="term" value="P:L-alpha-amino acid transmembrane transport"/>
    <property type="evidence" value="ECO:0007669"/>
    <property type="project" value="UniProtKB-ARBA"/>
</dbReference>
<feature type="transmembrane region" description="Helical" evidence="9">
    <location>
        <begin position="54"/>
        <end position="80"/>
    </location>
</feature>
<keyword evidence="7 9" id="KW-0472">Membrane</keyword>
<feature type="transmembrane region" description="Helical" evidence="9">
    <location>
        <begin position="92"/>
        <end position="113"/>
    </location>
</feature>
<keyword evidence="2" id="KW-0813">Transport</keyword>
<proteinExistence type="predicted"/>
<evidence type="ECO:0000313" key="10">
    <source>
        <dbReference type="EMBL" id="CAA6807009.1"/>
    </source>
</evidence>
<feature type="transmembrane region" description="Helical" evidence="9">
    <location>
        <begin position="376"/>
        <end position="398"/>
    </location>
</feature>
<reference evidence="10" key="1">
    <citation type="submission" date="2020-01" db="EMBL/GenBank/DDBJ databases">
        <authorList>
            <person name="Meier V. D."/>
            <person name="Meier V D."/>
        </authorList>
    </citation>
    <scope>NUCLEOTIDE SEQUENCE</scope>
    <source>
        <strain evidence="10">HLG_WM_MAG_07</strain>
    </source>
</reference>
<feature type="transmembrane region" description="Helical" evidence="9">
    <location>
        <begin position="12"/>
        <end position="34"/>
    </location>
</feature>
<dbReference type="GO" id="GO:0015293">
    <property type="term" value="F:symporter activity"/>
    <property type="evidence" value="ECO:0007669"/>
    <property type="project" value="UniProtKB-KW"/>
</dbReference>
<dbReference type="PANTHER" id="PTHR11958:SF63">
    <property type="entry name" value="AMINO ACID TRANSPORTER"/>
    <property type="match status" value="1"/>
</dbReference>
<evidence type="ECO:0000256" key="9">
    <source>
        <dbReference type="SAM" id="Phobius"/>
    </source>
</evidence>
<dbReference type="InterPro" id="IPR001991">
    <property type="entry name" value="Na-dicarboxylate_symporter"/>
</dbReference>
<name>A0A6S6SLE6_9GAMM</name>
<evidence type="ECO:0000256" key="2">
    <source>
        <dbReference type="ARBA" id="ARBA00022448"/>
    </source>
</evidence>